<dbReference type="AlphaFoldDB" id="A0A0D2FGZ7"/>
<feature type="compositionally biased region" description="Basic and acidic residues" evidence="1">
    <location>
        <begin position="24"/>
        <end position="39"/>
    </location>
</feature>
<feature type="compositionally biased region" description="Polar residues" evidence="1">
    <location>
        <begin position="78"/>
        <end position="100"/>
    </location>
</feature>
<dbReference type="OrthoDB" id="5337378at2759"/>
<feature type="compositionally biased region" description="Low complexity" evidence="1">
    <location>
        <begin position="588"/>
        <end position="598"/>
    </location>
</feature>
<feature type="compositionally biased region" description="Polar residues" evidence="1">
    <location>
        <begin position="422"/>
        <end position="431"/>
    </location>
</feature>
<feature type="region of interest" description="Disordered" evidence="1">
    <location>
        <begin position="533"/>
        <end position="601"/>
    </location>
</feature>
<reference evidence="2 3" key="1">
    <citation type="submission" date="2015-01" db="EMBL/GenBank/DDBJ databases">
        <title>The Genome Sequence of Rhinocladiella mackenzie CBS 650.93.</title>
        <authorList>
            <consortium name="The Broad Institute Genomics Platform"/>
            <person name="Cuomo C."/>
            <person name="de Hoog S."/>
            <person name="Gorbushina A."/>
            <person name="Stielow B."/>
            <person name="Teixiera M."/>
            <person name="Abouelleil A."/>
            <person name="Chapman S.B."/>
            <person name="Priest M."/>
            <person name="Young S.K."/>
            <person name="Wortman J."/>
            <person name="Nusbaum C."/>
            <person name="Birren B."/>
        </authorList>
    </citation>
    <scope>NUCLEOTIDE SEQUENCE [LARGE SCALE GENOMIC DNA]</scope>
    <source>
        <strain evidence="2 3">CBS 650.93</strain>
    </source>
</reference>
<feature type="compositionally biased region" description="Polar residues" evidence="1">
    <location>
        <begin position="108"/>
        <end position="140"/>
    </location>
</feature>
<dbReference type="EMBL" id="KN847481">
    <property type="protein sequence ID" value="KIX01312.1"/>
    <property type="molecule type" value="Genomic_DNA"/>
</dbReference>
<sequence>MMATYSPHPEDREGTHLHSPKHISRFDPHSAIREIRESLSRSPSKGSEFRPYPFRSPCPTNLPFSPSPLSPSRKSASETLLQISSMTSPHSNRTPQSSRFQRPILRRTVQTHGVTRVRTSPESPSKRVLTNSSDGGNSSPMPLMKRNSAETERELALKCLTAGEGKENDKNQEETRSWKTAHPRQEKRRSGGALITTVAPLSPMKRSDGPRTDDTTGLESPLAKRRSLHGPGLDFSIFESDILDGGMVNDKRAHDDNDCFGGNSFLPSSRFSTIPKRSSSLRKSTLQQRQLERPSSLKINQVIETDRSWLEATPGTNSKKALRMSLDSHVQPLPREGGAFSSQGRLLNASIHPIPASQNSFSRQSQHPLSRTMTQSSSQPSEQDDSPTHEPIHRSSRPRSHDFSKSLPVTASRPIPSPEGNEFSSQGSFATPGNYKAAKPLPAAFMSTGLISKKNRNAEDPNAGLPKAHMPDTPCKKQSVIFPTDDKFAPHNAAANRMSRQCLGAPATPLETRLDPSKGLVFPFAKSTGIFGTRSSKPNLLREGSFASIDGDDKGASRSPLTRANSQSTESDYPPTPTKHFTEPPPNRNSVSPSPHNSAVAINRVVPNSSCGTRVTSSKLSPYLGIARTCRPGQ</sequence>
<feature type="region of interest" description="Disordered" evidence="1">
    <location>
        <begin position="452"/>
        <end position="474"/>
    </location>
</feature>
<protein>
    <submittedName>
        <fullName evidence="2">Uncharacterized protein</fullName>
    </submittedName>
</protein>
<feature type="region of interest" description="Disordered" evidence="1">
    <location>
        <begin position="355"/>
        <end position="431"/>
    </location>
</feature>
<dbReference type="VEuPathDB" id="FungiDB:Z518_09037"/>
<dbReference type="STRING" id="1442369.A0A0D2FGZ7"/>
<feature type="compositionally biased region" description="Basic and acidic residues" evidence="1">
    <location>
        <begin position="147"/>
        <end position="156"/>
    </location>
</feature>
<dbReference type="RefSeq" id="XP_013268448.1">
    <property type="nucleotide sequence ID" value="XM_013412994.1"/>
</dbReference>
<evidence type="ECO:0000313" key="3">
    <source>
        <dbReference type="Proteomes" id="UP000053617"/>
    </source>
</evidence>
<evidence type="ECO:0000313" key="2">
    <source>
        <dbReference type="EMBL" id="KIX01312.1"/>
    </source>
</evidence>
<proteinExistence type="predicted"/>
<feature type="compositionally biased region" description="Basic and acidic residues" evidence="1">
    <location>
        <begin position="386"/>
        <end position="404"/>
    </location>
</feature>
<name>A0A0D2FGZ7_9EURO</name>
<feature type="compositionally biased region" description="Basic and acidic residues" evidence="1">
    <location>
        <begin position="164"/>
        <end position="177"/>
    </location>
</feature>
<gene>
    <name evidence="2" type="ORF">Z518_09037</name>
</gene>
<dbReference type="HOGENOM" id="CLU_431570_0_0_1"/>
<feature type="region of interest" description="Disordered" evidence="1">
    <location>
        <begin position="1"/>
        <end position="230"/>
    </location>
</feature>
<evidence type="ECO:0000256" key="1">
    <source>
        <dbReference type="SAM" id="MobiDB-lite"/>
    </source>
</evidence>
<dbReference type="GeneID" id="25297108"/>
<feature type="compositionally biased region" description="Polar residues" evidence="1">
    <location>
        <begin position="356"/>
        <end position="374"/>
    </location>
</feature>
<dbReference type="Proteomes" id="UP000053617">
    <property type="component" value="Unassembled WGS sequence"/>
</dbReference>
<organism evidence="2 3">
    <name type="scientific">Rhinocladiella mackenziei CBS 650.93</name>
    <dbReference type="NCBI Taxonomy" id="1442369"/>
    <lineage>
        <taxon>Eukaryota</taxon>
        <taxon>Fungi</taxon>
        <taxon>Dikarya</taxon>
        <taxon>Ascomycota</taxon>
        <taxon>Pezizomycotina</taxon>
        <taxon>Eurotiomycetes</taxon>
        <taxon>Chaetothyriomycetidae</taxon>
        <taxon>Chaetothyriales</taxon>
        <taxon>Herpotrichiellaceae</taxon>
        <taxon>Rhinocladiella</taxon>
    </lineage>
</organism>
<keyword evidence="3" id="KW-1185">Reference proteome</keyword>
<accession>A0A0D2FGZ7</accession>
<feature type="region of interest" description="Disordered" evidence="1">
    <location>
        <begin position="271"/>
        <end position="292"/>
    </location>
</feature>
<feature type="compositionally biased region" description="Basic and acidic residues" evidence="1">
    <location>
        <begin position="205"/>
        <end position="214"/>
    </location>
</feature>
<feature type="compositionally biased region" description="Polar residues" evidence="1">
    <location>
        <begin position="559"/>
        <end position="571"/>
    </location>
</feature>
<feature type="compositionally biased region" description="Polar residues" evidence="1">
    <location>
        <begin position="271"/>
        <end position="289"/>
    </location>
</feature>